<feature type="transmembrane region" description="Helical" evidence="1">
    <location>
        <begin position="267"/>
        <end position="285"/>
    </location>
</feature>
<keyword evidence="4" id="KW-1185">Reference proteome</keyword>
<feature type="transmembrane region" description="Helical" evidence="1">
    <location>
        <begin position="240"/>
        <end position="260"/>
    </location>
</feature>
<feature type="domain" description="EamA" evidence="2">
    <location>
        <begin position="3"/>
        <end position="133"/>
    </location>
</feature>
<accession>A0ABY8L3Z2</accession>
<feature type="transmembrane region" description="Helical" evidence="1">
    <location>
        <begin position="87"/>
        <end position="110"/>
    </location>
</feature>
<dbReference type="Pfam" id="PF00892">
    <property type="entry name" value="EamA"/>
    <property type="match status" value="1"/>
</dbReference>
<feature type="transmembrane region" description="Helical" evidence="1">
    <location>
        <begin position="177"/>
        <end position="197"/>
    </location>
</feature>
<evidence type="ECO:0000256" key="1">
    <source>
        <dbReference type="SAM" id="Phobius"/>
    </source>
</evidence>
<feature type="transmembrane region" description="Helical" evidence="1">
    <location>
        <begin position="6"/>
        <end position="21"/>
    </location>
</feature>
<feature type="transmembrane region" description="Helical" evidence="1">
    <location>
        <begin position="61"/>
        <end position="80"/>
    </location>
</feature>
<keyword evidence="1" id="KW-0812">Transmembrane</keyword>
<organism evidence="3 4">
    <name type="scientific">Tenacibaculum tangerinum</name>
    <dbReference type="NCBI Taxonomy" id="3038772"/>
    <lineage>
        <taxon>Bacteria</taxon>
        <taxon>Pseudomonadati</taxon>
        <taxon>Bacteroidota</taxon>
        <taxon>Flavobacteriia</taxon>
        <taxon>Flavobacteriales</taxon>
        <taxon>Flavobacteriaceae</taxon>
        <taxon>Tenacibaculum</taxon>
    </lineage>
</organism>
<feature type="transmembrane region" description="Helical" evidence="1">
    <location>
        <begin position="116"/>
        <end position="133"/>
    </location>
</feature>
<evidence type="ECO:0000313" key="4">
    <source>
        <dbReference type="Proteomes" id="UP001232001"/>
    </source>
</evidence>
<keyword evidence="1" id="KW-1133">Transmembrane helix</keyword>
<dbReference type="SUPFAM" id="SSF103481">
    <property type="entry name" value="Multidrug resistance efflux transporter EmrE"/>
    <property type="match status" value="2"/>
</dbReference>
<feature type="transmembrane region" description="Helical" evidence="1">
    <location>
        <begin position="145"/>
        <end position="165"/>
    </location>
</feature>
<reference evidence="3 4" key="1">
    <citation type="submission" date="2023-04" db="EMBL/GenBank/DDBJ databases">
        <title>Tenacibaculum tangerinum sp. nov., isolated from sea tidal flat of South Korea.</title>
        <authorList>
            <person name="Lee S.H."/>
            <person name="Kim J.-J."/>
        </authorList>
    </citation>
    <scope>NUCLEOTIDE SEQUENCE [LARGE SCALE GENOMIC DNA]</scope>
    <source>
        <strain evidence="3 4">GRR-S3-23</strain>
    </source>
</reference>
<name>A0ABY8L3Z2_9FLAO</name>
<gene>
    <name evidence="3" type="ORF">P8625_03000</name>
</gene>
<keyword evidence="1" id="KW-0472">Membrane</keyword>
<evidence type="ECO:0000259" key="2">
    <source>
        <dbReference type="Pfam" id="PF00892"/>
    </source>
</evidence>
<feature type="transmembrane region" description="Helical" evidence="1">
    <location>
        <begin position="33"/>
        <end position="55"/>
    </location>
</feature>
<proteinExistence type="predicted"/>
<protein>
    <submittedName>
        <fullName evidence="3">EamA family transporter</fullName>
    </submittedName>
</protein>
<dbReference type="Proteomes" id="UP001232001">
    <property type="component" value="Chromosome"/>
</dbReference>
<dbReference type="Gene3D" id="1.10.3730.20">
    <property type="match status" value="1"/>
</dbReference>
<sequence length="286" mass="31047">MTYLLLSILFSTSLFVIFKYFEVYKVNTLQAIVVNYIVAFVLGMFSANTFGKLATIPLQPWVYGAMFLGFLFIVIFFVMARTAQENGVSVASVAGKMSVVIPIIFGIVLYHESITPLKAFGIGIALIAVYLSSVKEEKEKANGGLLFPILLFLGSGIIDTTLKYVETNFVQVTDVAFFSGSLFGFAAIFGILILVGTQLVSRKKLSFKSVLGGIALGIPNYYSIVFLIKALQTKGVESSTLFTINNVGVVVVSTIVGLFLFKEEFSIKNKIGIALAIFGIILVTIA</sequence>
<evidence type="ECO:0000313" key="3">
    <source>
        <dbReference type="EMBL" id="WGH76151.1"/>
    </source>
</evidence>
<feature type="transmembrane region" description="Helical" evidence="1">
    <location>
        <begin position="209"/>
        <end position="228"/>
    </location>
</feature>
<dbReference type="InterPro" id="IPR037185">
    <property type="entry name" value="EmrE-like"/>
</dbReference>
<dbReference type="EMBL" id="CP122539">
    <property type="protein sequence ID" value="WGH76151.1"/>
    <property type="molecule type" value="Genomic_DNA"/>
</dbReference>
<dbReference type="RefSeq" id="WP_279652021.1">
    <property type="nucleotide sequence ID" value="NZ_CP122539.1"/>
</dbReference>
<dbReference type="InterPro" id="IPR000620">
    <property type="entry name" value="EamA_dom"/>
</dbReference>